<comment type="caution">
    <text evidence="4">The sequence shown here is derived from an EMBL/GenBank/DDBJ whole genome shotgun (WGS) entry which is preliminary data.</text>
</comment>
<dbReference type="Proteomes" id="UP001176429">
    <property type="component" value="Unassembled WGS sequence"/>
</dbReference>
<feature type="region of interest" description="Disordered" evidence="2">
    <location>
        <begin position="549"/>
        <end position="569"/>
    </location>
</feature>
<evidence type="ECO:0000313" key="5">
    <source>
        <dbReference type="Proteomes" id="UP001176429"/>
    </source>
</evidence>
<proteinExistence type="predicted"/>
<dbReference type="PANTHER" id="PTHR46708:SF2">
    <property type="entry name" value="FIBRONECTIN TYPE-III DOMAIN-CONTAINING PROTEIN"/>
    <property type="match status" value="1"/>
</dbReference>
<protein>
    <submittedName>
        <fullName evidence="4">Fibronectin type III domain-containing protein</fullName>
    </submittedName>
</protein>
<organism evidence="4 5">
    <name type="scientific">Hymenobacter aranciens</name>
    <dbReference type="NCBI Taxonomy" id="3063996"/>
    <lineage>
        <taxon>Bacteria</taxon>
        <taxon>Pseudomonadati</taxon>
        <taxon>Bacteroidota</taxon>
        <taxon>Cytophagia</taxon>
        <taxon>Cytophagales</taxon>
        <taxon>Hymenobacteraceae</taxon>
        <taxon>Hymenobacter</taxon>
    </lineage>
</organism>
<dbReference type="EMBL" id="JAUQSY010000015">
    <property type="protein sequence ID" value="MDO7876891.1"/>
    <property type="molecule type" value="Genomic_DNA"/>
</dbReference>
<reference evidence="4" key="1">
    <citation type="submission" date="2023-07" db="EMBL/GenBank/DDBJ databases">
        <authorList>
            <person name="Kim M.K."/>
        </authorList>
    </citation>
    <scope>NUCLEOTIDE SEQUENCE</scope>
    <source>
        <strain evidence="4">ASUV-10-1</strain>
    </source>
</reference>
<name>A0ABT9BF46_9BACT</name>
<dbReference type="InterPro" id="IPR013783">
    <property type="entry name" value="Ig-like_fold"/>
</dbReference>
<dbReference type="InterPro" id="IPR050991">
    <property type="entry name" value="ECM_Regulatory_Proteins"/>
</dbReference>
<dbReference type="SUPFAM" id="SSF49265">
    <property type="entry name" value="Fibronectin type III"/>
    <property type="match status" value="2"/>
</dbReference>
<evidence type="ECO:0000259" key="3">
    <source>
        <dbReference type="PROSITE" id="PS50853"/>
    </source>
</evidence>
<dbReference type="RefSeq" id="WP_305008282.1">
    <property type="nucleotide sequence ID" value="NZ_JAUQSY010000015.1"/>
</dbReference>
<dbReference type="PROSITE" id="PS50853">
    <property type="entry name" value="FN3"/>
    <property type="match status" value="2"/>
</dbReference>
<sequence length="569" mass="59764">MKHRYSLQLWWGRWLGGLLTLALLLVRPAVAQVAEYTFSQSSRPYVPLTGGTVVGTATYNALFGAATLDDAAWRLPAGTIPFPFSINGTAYTGFVLNCNGYLSFADPDGNNRLVLTSTTPFAAALAAIGADLQGNTHDPGYLAELRYQTLGTAPSREFVVQWKNFHFYNETGRHLNFQLRLHEGSSAVEYHYQCAPANRIVTAGVQVGLRGPNGNDFVNRTGTWPASTPGLSNAATLPYDNLTAPPLGLVYTFTPGAPRTCATPYGLQATRLTGTTGQLSWFANQAAPGSYTVQVGPAGFDPTQPSAGANTYQTLPATGRSVPVSGLTAYTNYDFYVTQDCGATGASVRSVKGRFITTLLNDDPAGAFAVPINATCQPFAATALGAINSEYWNLGFAQLSPTCGGYPRNMVDVWYKFTTPATGLSSTAVQLTLDGAGASMARVFAGVPTGPLQELRCLPVANVPTATKPPIIVTGLTPATTYYVQVQAFPDYGVTPGPFTLCLSEPPACSNPTSVRVQATSSTSGELTFVPGSGAVSNYTVTLTPSGGPATTFTPTASPVPFTGLTPGT</sequence>
<gene>
    <name evidence="4" type="ORF">Q5H93_19250</name>
</gene>
<accession>A0ABT9BF46</accession>
<dbReference type="InterPro" id="IPR036116">
    <property type="entry name" value="FN3_sf"/>
</dbReference>
<keyword evidence="5" id="KW-1185">Reference proteome</keyword>
<dbReference type="InterPro" id="IPR003961">
    <property type="entry name" value="FN3_dom"/>
</dbReference>
<keyword evidence="1" id="KW-0677">Repeat</keyword>
<evidence type="ECO:0000313" key="4">
    <source>
        <dbReference type="EMBL" id="MDO7876891.1"/>
    </source>
</evidence>
<feature type="domain" description="Fibronectin type-III" evidence="3">
    <location>
        <begin position="511"/>
        <end position="569"/>
    </location>
</feature>
<dbReference type="Gene3D" id="2.60.40.10">
    <property type="entry name" value="Immunoglobulins"/>
    <property type="match status" value="2"/>
</dbReference>
<evidence type="ECO:0000256" key="2">
    <source>
        <dbReference type="SAM" id="MobiDB-lite"/>
    </source>
</evidence>
<dbReference type="PANTHER" id="PTHR46708">
    <property type="entry name" value="TENASCIN"/>
    <property type="match status" value="1"/>
</dbReference>
<evidence type="ECO:0000256" key="1">
    <source>
        <dbReference type="ARBA" id="ARBA00022737"/>
    </source>
</evidence>
<dbReference type="CDD" id="cd00063">
    <property type="entry name" value="FN3"/>
    <property type="match status" value="1"/>
</dbReference>
<feature type="domain" description="Fibronectin type-III" evidence="3">
    <location>
        <begin position="263"/>
        <end position="361"/>
    </location>
</feature>